<dbReference type="Gene3D" id="1.10.357.10">
    <property type="entry name" value="Tetracycline Repressor, domain 2"/>
    <property type="match status" value="1"/>
</dbReference>
<dbReference type="InterPro" id="IPR001647">
    <property type="entry name" value="HTH_TetR"/>
</dbReference>
<keyword evidence="2 4" id="KW-0238">DNA-binding</keyword>
<reference evidence="6 7" key="1">
    <citation type="submission" date="2018-04" db="EMBL/GenBank/DDBJ databases">
        <title>Novel actinobacteria from marine sediment.</title>
        <authorList>
            <person name="Ng Z.Y."/>
            <person name="Tan G.Y.A."/>
        </authorList>
    </citation>
    <scope>NUCLEOTIDE SEQUENCE [LARGE SCALE GENOMIC DNA]</scope>
    <source>
        <strain evidence="6 7">TPS81</strain>
    </source>
</reference>
<gene>
    <name evidence="6" type="ORF">DEF24_05200</name>
</gene>
<dbReference type="InterPro" id="IPR011075">
    <property type="entry name" value="TetR_C"/>
</dbReference>
<dbReference type="GO" id="GO:0003700">
    <property type="term" value="F:DNA-binding transcription factor activity"/>
    <property type="evidence" value="ECO:0007669"/>
    <property type="project" value="TreeGrafter"/>
</dbReference>
<dbReference type="Pfam" id="PF16859">
    <property type="entry name" value="TetR_C_11"/>
    <property type="match status" value="1"/>
</dbReference>
<evidence type="ECO:0000256" key="1">
    <source>
        <dbReference type="ARBA" id="ARBA00023015"/>
    </source>
</evidence>
<organism evidence="6 7">
    <name type="scientific">Marinitenerispora sediminis</name>
    <dbReference type="NCBI Taxonomy" id="1931232"/>
    <lineage>
        <taxon>Bacteria</taxon>
        <taxon>Bacillati</taxon>
        <taxon>Actinomycetota</taxon>
        <taxon>Actinomycetes</taxon>
        <taxon>Streptosporangiales</taxon>
        <taxon>Nocardiopsidaceae</taxon>
        <taxon>Marinitenerispora</taxon>
    </lineage>
</organism>
<keyword evidence="7" id="KW-1185">Reference proteome</keyword>
<evidence type="ECO:0000256" key="2">
    <source>
        <dbReference type="ARBA" id="ARBA00023125"/>
    </source>
</evidence>
<proteinExistence type="predicted"/>
<feature type="domain" description="HTH tetR-type" evidence="5">
    <location>
        <begin position="18"/>
        <end position="78"/>
    </location>
</feature>
<evidence type="ECO:0000256" key="3">
    <source>
        <dbReference type="ARBA" id="ARBA00023163"/>
    </source>
</evidence>
<dbReference type="InterPro" id="IPR036271">
    <property type="entry name" value="Tet_transcr_reg_TetR-rel_C_sf"/>
</dbReference>
<dbReference type="PROSITE" id="PS50977">
    <property type="entry name" value="HTH_TETR_2"/>
    <property type="match status" value="1"/>
</dbReference>
<dbReference type="Pfam" id="PF00440">
    <property type="entry name" value="TetR_N"/>
    <property type="match status" value="1"/>
</dbReference>
<dbReference type="InterPro" id="IPR009057">
    <property type="entry name" value="Homeodomain-like_sf"/>
</dbReference>
<sequence>MDDEAAETRPAGRRRRGAALVAAIHDAAIAEVLEVGLGRMTMEGIARRAGAAKTSLYRRWTSPHDLLLDALRDAFPQEVPSPASDDLRGDLIEALRQMVGWMGSPQARAVAAIMTERDRHPGLAEALFERVFEPRGGRFTRTVLRHYAACGAIDGALVTPVVADIGEALVIKYFTDTGVPPDDDTITAIVDQAVLPAVGAPLGR</sequence>
<accession>A0A368T9Q2</accession>
<dbReference type="OrthoDB" id="9796019at2"/>
<dbReference type="Gene3D" id="1.10.10.60">
    <property type="entry name" value="Homeodomain-like"/>
    <property type="match status" value="1"/>
</dbReference>
<dbReference type="InterPro" id="IPR050109">
    <property type="entry name" value="HTH-type_TetR-like_transc_reg"/>
</dbReference>
<protein>
    <submittedName>
        <fullName evidence="6">TetR family transcriptional regulator</fullName>
    </submittedName>
</protein>
<dbReference type="SUPFAM" id="SSF48498">
    <property type="entry name" value="Tetracyclin repressor-like, C-terminal domain"/>
    <property type="match status" value="1"/>
</dbReference>
<dbReference type="EMBL" id="QEIN01000026">
    <property type="protein sequence ID" value="RCV61016.1"/>
    <property type="molecule type" value="Genomic_DNA"/>
</dbReference>
<evidence type="ECO:0000313" key="6">
    <source>
        <dbReference type="EMBL" id="RCV61016.1"/>
    </source>
</evidence>
<evidence type="ECO:0000256" key="4">
    <source>
        <dbReference type="PROSITE-ProRule" id="PRU00335"/>
    </source>
</evidence>
<keyword evidence="3" id="KW-0804">Transcription</keyword>
<dbReference type="PANTHER" id="PTHR30055:SF225">
    <property type="entry name" value="TRANSCRIPTIONAL REGULATORY PROTEIN-RELATED"/>
    <property type="match status" value="1"/>
</dbReference>
<name>A0A368T9Q2_9ACTN</name>
<keyword evidence="1" id="KW-0805">Transcription regulation</keyword>
<dbReference type="SUPFAM" id="SSF46689">
    <property type="entry name" value="Homeodomain-like"/>
    <property type="match status" value="1"/>
</dbReference>
<comment type="caution">
    <text evidence="6">The sequence shown here is derived from an EMBL/GenBank/DDBJ whole genome shotgun (WGS) entry which is preliminary data.</text>
</comment>
<dbReference type="AlphaFoldDB" id="A0A368T9Q2"/>
<dbReference type="Proteomes" id="UP000253318">
    <property type="component" value="Unassembled WGS sequence"/>
</dbReference>
<evidence type="ECO:0000313" key="7">
    <source>
        <dbReference type="Proteomes" id="UP000253318"/>
    </source>
</evidence>
<evidence type="ECO:0000259" key="5">
    <source>
        <dbReference type="PROSITE" id="PS50977"/>
    </source>
</evidence>
<dbReference type="PANTHER" id="PTHR30055">
    <property type="entry name" value="HTH-TYPE TRANSCRIPTIONAL REGULATOR RUTR"/>
    <property type="match status" value="1"/>
</dbReference>
<dbReference type="GO" id="GO:0000976">
    <property type="term" value="F:transcription cis-regulatory region binding"/>
    <property type="evidence" value="ECO:0007669"/>
    <property type="project" value="TreeGrafter"/>
</dbReference>
<feature type="DNA-binding region" description="H-T-H motif" evidence="4">
    <location>
        <begin position="41"/>
        <end position="60"/>
    </location>
</feature>